<dbReference type="AlphaFoldDB" id="A0AAU9V8E1"/>
<dbReference type="Gene3D" id="1.10.260.100">
    <property type="match status" value="1"/>
</dbReference>
<comment type="caution">
    <text evidence="1">The sequence shown here is derived from an EMBL/GenBank/DDBJ whole genome shotgun (WGS) entry which is preliminary data.</text>
</comment>
<evidence type="ECO:0000313" key="2">
    <source>
        <dbReference type="Proteomes" id="UP001153954"/>
    </source>
</evidence>
<evidence type="ECO:0000313" key="1">
    <source>
        <dbReference type="EMBL" id="CAH2108320.1"/>
    </source>
</evidence>
<proteinExistence type="predicted"/>
<sequence length="75" mass="7736">MIYLRDPETSAAFYDVSSNPANFIKYQNNPKVLAALELLKSKFGMGSGPAPGAFAGFGGAPPAGAKNADDDVGLD</sequence>
<dbReference type="EMBL" id="CAKOGL010000031">
    <property type="protein sequence ID" value="CAH2108320.1"/>
    <property type="molecule type" value="Genomic_DNA"/>
</dbReference>
<reference evidence="1" key="1">
    <citation type="submission" date="2022-03" db="EMBL/GenBank/DDBJ databases">
        <authorList>
            <person name="Tunstrom K."/>
        </authorList>
    </citation>
    <scope>NUCLEOTIDE SEQUENCE</scope>
</reference>
<organism evidence="1 2">
    <name type="scientific">Euphydryas editha</name>
    <name type="common">Edith's checkerspot</name>
    <dbReference type="NCBI Taxonomy" id="104508"/>
    <lineage>
        <taxon>Eukaryota</taxon>
        <taxon>Metazoa</taxon>
        <taxon>Ecdysozoa</taxon>
        <taxon>Arthropoda</taxon>
        <taxon>Hexapoda</taxon>
        <taxon>Insecta</taxon>
        <taxon>Pterygota</taxon>
        <taxon>Neoptera</taxon>
        <taxon>Endopterygota</taxon>
        <taxon>Lepidoptera</taxon>
        <taxon>Glossata</taxon>
        <taxon>Ditrysia</taxon>
        <taxon>Papilionoidea</taxon>
        <taxon>Nymphalidae</taxon>
        <taxon>Nymphalinae</taxon>
        <taxon>Euphydryas</taxon>
    </lineage>
</organism>
<protein>
    <submittedName>
        <fullName evidence="1">Uncharacterized protein</fullName>
    </submittedName>
</protein>
<name>A0AAU9V8E1_EUPED</name>
<gene>
    <name evidence="1" type="ORF">EEDITHA_LOCUS22266</name>
</gene>
<accession>A0AAU9V8E1</accession>
<keyword evidence="2" id="KW-1185">Reference proteome</keyword>
<dbReference type="Proteomes" id="UP001153954">
    <property type="component" value="Unassembled WGS sequence"/>
</dbReference>